<sequence length="869" mass="96171">MPRDITAPRRTSRKLTKEEELELKRARGELSCAECKRLKLKCDKKIPCSSCVRRGCTTVCPYGSVINDQGSRFILTETEELHRKISEMSRRIRQLEDALELLQSRISAEKHPLLRDELLPIKYGVKQPELPSAPSTESPEDPLAVPVDAFGTLTIGDGGELRYFGASAGSEAESKPKNQDHTPLKQFLAIPQLLNSLAAMSPVSTGLLTAPETFDNAMSMLFACLPARPRAWSLCETFVEQASWVFRPLQREEMIEDILTPIYEAKQERENPLQRAVKSTTTPVSPHRISVLYSILALGGLSDMTLPAFNEEGERYHHCARAALALRSIFDSPMVETVQAILFLAFYCGNFAPRYKRDSVWMLVSLASKVAQSVNRDPARWNMDATTAERRRILFWELYQADMFHSLELGRPPSIALSYVDCALPLARSASEEDDQCMFGLRGDHFILLMAKAVWNWKYQFNRNISQPLIELTLSAKPPNYKAVLDIDRKVREAPMPPALSSFLAKDYDCAGVGLSLYMKGAFLTNVRSVAILYIHRNFFARALLDHSANPLHSPYATSFLAAARCASSIIRTNFIHIGRFPEFCTRWWNLWIHLFSAAMMVGSIVTRAPSSMLAPAAFEELGLAVQLFENGSKLSPRIRTGMKILHRLQERASVLFARYGHGAESPAATSTAHGEGHDADAFATHGSILSSQRSAVGKDHPNSVSPQTTPFPVAASSCSADPLDETALQFSPGQELPNVHPSLMEDMFIHPQGGDATGSTSHPHLDNFSEFFDEPDATRVFQPSHSIFQVPEFSAHAGLPLEQDHSQADLLNNSDASSGSFQQLFAETLSTDAQGMDDISAGELGTAANGGNTIDDDWMVFMKESGLV</sequence>
<dbReference type="SMART" id="SM00906">
    <property type="entry name" value="Fungal_trans"/>
    <property type="match status" value="1"/>
</dbReference>
<dbReference type="GO" id="GO:0000981">
    <property type="term" value="F:DNA-binding transcription factor activity, RNA polymerase II-specific"/>
    <property type="evidence" value="ECO:0007669"/>
    <property type="project" value="InterPro"/>
</dbReference>
<dbReference type="GO" id="GO:0005634">
    <property type="term" value="C:nucleus"/>
    <property type="evidence" value="ECO:0007669"/>
    <property type="project" value="UniProtKB-SubCell"/>
</dbReference>
<dbReference type="PROSITE" id="PS00463">
    <property type="entry name" value="ZN2_CY6_FUNGAL_1"/>
    <property type="match status" value="1"/>
</dbReference>
<dbReference type="PROSITE" id="PS51379">
    <property type="entry name" value="4FE4S_FER_2"/>
    <property type="match status" value="1"/>
</dbReference>
<keyword evidence="4" id="KW-0175">Coiled coil</keyword>
<keyword evidence="3" id="KW-0539">Nucleus</keyword>
<dbReference type="InterPro" id="IPR036864">
    <property type="entry name" value="Zn2-C6_fun-type_DNA-bd_sf"/>
</dbReference>
<evidence type="ECO:0000256" key="2">
    <source>
        <dbReference type="ARBA" id="ARBA00022723"/>
    </source>
</evidence>
<keyword evidence="2" id="KW-0479">Metal-binding</keyword>
<dbReference type="Gene3D" id="4.10.240.10">
    <property type="entry name" value="Zn(2)-C6 fungal-type DNA-binding domain"/>
    <property type="match status" value="1"/>
</dbReference>
<dbReference type="CDD" id="cd00067">
    <property type="entry name" value="GAL4"/>
    <property type="match status" value="1"/>
</dbReference>
<keyword evidence="8" id="KW-1185">Reference proteome</keyword>
<dbReference type="InterPro" id="IPR050613">
    <property type="entry name" value="Sec_Metabolite_Reg"/>
</dbReference>
<evidence type="ECO:0000259" key="6">
    <source>
        <dbReference type="PROSITE" id="PS51379"/>
    </source>
</evidence>
<dbReference type="PANTHER" id="PTHR31001">
    <property type="entry name" value="UNCHARACTERIZED TRANSCRIPTIONAL REGULATORY PROTEIN"/>
    <property type="match status" value="1"/>
</dbReference>
<dbReference type="STRING" id="436010.A0A166M7X0"/>
<dbReference type="InterPro" id="IPR001138">
    <property type="entry name" value="Zn2Cys6_DnaBD"/>
</dbReference>
<dbReference type="Pfam" id="PF04082">
    <property type="entry name" value="Fungal_trans"/>
    <property type="match status" value="1"/>
</dbReference>
<accession>A0A166M7X0</accession>
<feature type="domain" description="Zn(2)-C6 fungal-type" evidence="5">
    <location>
        <begin position="31"/>
        <end position="62"/>
    </location>
</feature>
<dbReference type="CDD" id="cd12148">
    <property type="entry name" value="fungal_TF_MHR"/>
    <property type="match status" value="1"/>
</dbReference>
<dbReference type="SMART" id="SM00066">
    <property type="entry name" value="GAL4"/>
    <property type="match status" value="1"/>
</dbReference>
<comment type="subcellular location">
    <subcellularLocation>
        <location evidence="1">Nucleus</location>
    </subcellularLocation>
</comment>
<dbReference type="EMBL" id="KV417530">
    <property type="protein sequence ID" value="KZP23730.1"/>
    <property type="molecule type" value="Genomic_DNA"/>
</dbReference>
<dbReference type="PROSITE" id="PS50048">
    <property type="entry name" value="ZN2_CY6_FUNGAL_2"/>
    <property type="match status" value="1"/>
</dbReference>
<protein>
    <recommendedName>
        <fullName evidence="9">Zn(2)-C6 fungal-type domain-containing protein</fullName>
    </recommendedName>
</protein>
<dbReference type="GO" id="GO:0006351">
    <property type="term" value="P:DNA-templated transcription"/>
    <property type="evidence" value="ECO:0007669"/>
    <property type="project" value="InterPro"/>
</dbReference>
<evidence type="ECO:0000313" key="8">
    <source>
        <dbReference type="Proteomes" id="UP000076532"/>
    </source>
</evidence>
<proteinExistence type="predicted"/>
<dbReference type="OrthoDB" id="4236860at2759"/>
<evidence type="ECO:0000256" key="3">
    <source>
        <dbReference type="ARBA" id="ARBA00023242"/>
    </source>
</evidence>
<evidence type="ECO:0000259" key="5">
    <source>
        <dbReference type="PROSITE" id="PS50048"/>
    </source>
</evidence>
<dbReference type="Proteomes" id="UP000076532">
    <property type="component" value="Unassembled WGS sequence"/>
</dbReference>
<dbReference type="GO" id="GO:0003677">
    <property type="term" value="F:DNA binding"/>
    <property type="evidence" value="ECO:0007669"/>
    <property type="project" value="InterPro"/>
</dbReference>
<dbReference type="InterPro" id="IPR017896">
    <property type="entry name" value="4Fe4S_Fe-S-bd"/>
</dbReference>
<evidence type="ECO:0008006" key="9">
    <source>
        <dbReference type="Google" id="ProtNLM"/>
    </source>
</evidence>
<evidence type="ECO:0000256" key="4">
    <source>
        <dbReference type="SAM" id="Coils"/>
    </source>
</evidence>
<evidence type="ECO:0000313" key="7">
    <source>
        <dbReference type="EMBL" id="KZP23730.1"/>
    </source>
</evidence>
<dbReference type="GO" id="GO:0008270">
    <property type="term" value="F:zinc ion binding"/>
    <property type="evidence" value="ECO:0007669"/>
    <property type="project" value="InterPro"/>
</dbReference>
<dbReference type="Pfam" id="PF00172">
    <property type="entry name" value="Zn_clus"/>
    <property type="match status" value="1"/>
</dbReference>
<dbReference type="PANTHER" id="PTHR31001:SF56">
    <property type="entry name" value="ZN(2)-C6 FUNGAL-TYPE DOMAIN-CONTAINING PROTEIN"/>
    <property type="match status" value="1"/>
</dbReference>
<name>A0A166M7X0_9AGAM</name>
<reference evidence="7 8" key="1">
    <citation type="journal article" date="2016" name="Mol. Biol. Evol.">
        <title>Comparative Genomics of Early-Diverging Mushroom-Forming Fungi Provides Insights into the Origins of Lignocellulose Decay Capabilities.</title>
        <authorList>
            <person name="Nagy L.G."/>
            <person name="Riley R."/>
            <person name="Tritt A."/>
            <person name="Adam C."/>
            <person name="Daum C."/>
            <person name="Floudas D."/>
            <person name="Sun H."/>
            <person name="Yadav J.S."/>
            <person name="Pangilinan J."/>
            <person name="Larsson K.H."/>
            <person name="Matsuura K."/>
            <person name="Barry K."/>
            <person name="Labutti K."/>
            <person name="Kuo R."/>
            <person name="Ohm R.A."/>
            <person name="Bhattacharya S.S."/>
            <person name="Shirouzu T."/>
            <person name="Yoshinaga Y."/>
            <person name="Martin F.M."/>
            <person name="Grigoriev I.V."/>
            <person name="Hibbett D.S."/>
        </authorList>
    </citation>
    <scope>NUCLEOTIDE SEQUENCE [LARGE SCALE GENOMIC DNA]</scope>
    <source>
        <strain evidence="7 8">CBS 109695</strain>
    </source>
</reference>
<feature type="coiled-coil region" evidence="4">
    <location>
        <begin position="78"/>
        <end position="105"/>
    </location>
</feature>
<dbReference type="AlphaFoldDB" id="A0A166M7X0"/>
<organism evidence="7 8">
    <name type="scientific">Athelia psychrophila</name>
    <dbReference type="NCBI Taxonomy" id="1759441"/>
    <lineage>
        <taxon>Eukaryota</taxon>
        <taxon>Fungi</taxon>
        <taxon>Dikarya</taxon>
        <taxon>Basidiomycota</taxon>
        <taxon>Agaricomycotina</taxon>
        <taxon>Agaricomycetes</taxon>
        <taxon>Agaricomycetidae</taxon>
        <taxon>Atheliales</taxon>
        <taxon>Atheliaceae</taxon>
        <taxon>Athelia</taxon>
    </lineage>
</organism>
<evidence type="ECO:0000256" key="1">
    <source>
        <dbReference type="ARBA" id="ARBA00004123"/>
    </source>
</evidence>
<dbReference type="SUPFAM" id="SSF57701">
    <property type="entry name" value="Zn2/Cys6 DNA-binding domain"/>
    <property type="match status" value="1"/>
</dbReference>
<gene>
    <name evidence="7" type="ORF">FIBSPDRAFT_736674</name>
</gene>
<dbReference type="InterPro" id="IPR007219">
    <property type="entry name" value="XnlR_reg_dom"/>
</dbReference>
<feature type="domain" description="4Fe-4S ferredoxin-type" evidence="6">
    <location>
        <begin position="38"/>
        <end position="70"/>
    </location>
</feature>